<evidence type="ECO:0000313" key="2">
    <source>
        <dbReference type="Proteomes" id="UP001378546"/>
    </source>
</evidence>
<accession>A0ABN6TP99</accession>
<dbReference type="EMBL" id="AP026968">
    <property type="protein sequence ID" value="BDT65068.1"/>
    <property type="molecule type" value="Genomic_DNA"/>
</dbReference>
<keyword evidence="2" id="KW-1185">Reference proteome</keyword>
<evidence type="ECO:0000313" key="1">
    <source>
        <dbReference type="EMBL" id="BDT65068.1"/>
    </source>
</evidence>
<sequence>MKFIHDRSSNILFSLHDSRVKEIKYHNETLTLKVNKIYEFVEGERKSYPGEICFKKCDIDLCDVLIFNKILSEGHFNGKSIGLQQFMDEYTDSEFEIIIEGYYGNTTTYTGWLREDGKRPVTAIMYIWNSGDMVYKVKK</sequence>
<gene>
    <name evidence="1" type="ORF">SP4011_14850</name>
</gene>
<name>A0ABN6TP99_9STRE</name>
<dbReference type="RefSeq" id="WP_057487201.1">
    <property type="nucleotide sequence ID" value="NZ_AP026968.1"/>
</dbReference>
<proteinExistence type="predicted"/>
<reference evidence="1 2" key="1">
    <citation type="submission" date="2022-11" db="EMBL/GenBank/DDBJ databases">
        <title>Complete genome sequence of alpha-hemolytic streptococci isolated from Japan.</title>
        <authorList>
            <person name="Morita M."/>
            <person name="Chang B."/>
            <person name="Akeda Y."/>
        </authorList>
    </citation>
    <scope>NUCLEOTIDE SEQUENCE [LARGE SCALE GENOMIC DNA]</scope>
    <source>
        <strain evidence="1 2">SP4011</strain>
    </source>
</reference>
<protein>
    <submittedName>
        <fullName evidence="1">Uncharacterized protein</fullName>
    </submittedName>
</protein>
<dbReference type="Proteomes" id="UP001378546">
    <property type="component" value="Chromosome"/>
</dbReference>
<organism evidence="1 2">
    <name type="scientific">Streptococcus parapneumoniae</name>
    <dbReference type="NCBI Taxonomy" id="2993430"/>
    <lineage>
        <taxon>Bacteria</taxon>
        <taxon>Bacillati</taxon>
        <taxon>Bacillota</taxon>
        <taxon>Bacilli</taxon>
        <taxon>Lactobacillales</taxon>
        <taxon>Streptococcaceae</taxon>
        <taxon>Streptococcus</taxon>
        <taxon>Streptococcus thalassemiae group</taxon>
    </lineage>
</organism>